<keyword evidence="4" id="KW-1185">Reference proteome</keyword>
<dbReference type="GO" id="GO:0031048">
    <property type="term" value="P:regulatory ncRNA-mediated heterochromatin formation"/>
    <property type="evidence" value="ECO:0007669"/>
    <property type="project" value="TreeGrafter"/>
</dbReference>
<proteinExistence type="predicted"/>
<sequence>MQDHSSVAIDDDIFGLAKNVFFVTRNSKEVLDEGLENKRKMVLEAEFLLAFCRYLLLQGYQHEQILILTTCSEQLHIFKKFITSSFPTCAKVRITSTEDYEGEESDIILLSLMTMVKLKGSSSSSKTDSQDVAAISRAKKGIFMIGNMDVLSSGSVIWRKIEQVLLKENQIGRALPLRCQNHPDEVVFILEPNKFPVSGGCDRVKCKAKCSIRLQCGHACEKFCHVEDDPKHFLSKCWKPCGKSCSREHPCAGFCYEDPCPPCDEVLDVTLPCGHLVRTFCHVEEDVLECEAKVWTSRKTAVSHCNEQPPIEKCPSGCRHKPCKRKCSEDCGRGENKCNEPCEKVLDCQHKCVGFCGEICPPCRECTKDAVEFFDSTTNSVSDKPDVKFVLLDKCNHVLEADGLDKWMQMQLEIPGPRVCPRCKTPIFYSHRYKEEVDSALRDVTAEKERFFDKDHDVSKIYAKLTDKTESSPAQMIEKVFAEGSFISEFLDEILYQQEEKSKPCSDKEEESHELSKGKEEESNELSKEEEEPKKAFKTLNWTEFNSISNRVNLIGALAALILKSKEENIFSSNFINRFEWKVCKLAKLVMLRKHNLNEPELEVFMGEIQRFCDLAKLETIRTHTQSCDEVGRMLILKVEALVCTDEPYTQSQEAEVESLLQDADPAFPLKPSWKDKWSILKEWRFEPAF</sequence>
<dbReference type="GO" id="GO:0031380">
    <property type="term" value="C:nuclear RNA-directed RNA polymerase complex"/>
    <property type="evidence" value="ECO:0007669"/>
    <property type="project" value="TreeGrafter"/>
</dbReference>
<dbReference type="EMBL" id="CAJPEX010000640">
    <property type="protein sequence ID" value="CAG0916646.1"/>
    <property type="molecule type" value="Genomic_DNA"/>
</dbReference>
<dbReference type="InterPro" id="IPR045055">
    <property type="entry name" value="DNA2/NAM7-like"/>
</dbReference>
<accession>A0A7R9BLK5</accession>
<dbReference type="Pfam" id="PF13087">
    <property type="entry name" value="AAA_12"/>
    <property type="match status" value="1"/>
</dbReference>
<organism evidence="3">
    <name type="scientific">Notodromas monacha</name>
    <dbReference type="NCBI Taxonomy" id="399045"/>
    <lineage>
        <taxon>Eukaryota</taxon>
        <taxon>Metazoa</taxon>
        <taxon>Ecdysozoa</taxon>
        <taxon>Arthropoda</taxon>
        <taxon>Crustacea</taxon>
        <taxon>Oligostraca</taxon>
        <taxon>Ostracoda</taxon>
        <taxon>Podocopa</taxon>
        <taxon>Podocopida</taxon>
        <taxon>Cypridocopina</taxon>
        <taxon>Cypridoidea</taxon>
        <taxon>Cyprididae</taxon>
        <taxon>Notodromas</taxon>
    </lineage>
</organism>
<evidence type="ECO:0000313" key="3">
    <source>
        <dbReference type="EMBL" id="CAD7276494.1"/>
    </source>
</evidence>
<evidence type="ECO:0000259" key="2">
    <source>
        <dbReference type="Pfam" id="PF13087"/>
    </source>
</evidence>
<dbReference type="PANTHER" id="PTHR10887:SF341">
    <property type="entry name" value="NFX1-TYPE ZINC FINGER-CONTAINING PROTEIN 1"/>
    <property type="match status" value="1"/>
</dbReference>
<dbReference type="Gene3D" id="3.40.50.300">
    <property type="entry name" value="P-loop containing nucleotide triphosphate hydrolases"/>
    <property type="match status" value="1"/>
</dbReference>
<dbReference type="PANTHER" id="PTHR10887">
    <property type="entry name" value="DNA2/NAM7 HELICASE FAMILY"/>
    <property type="match status" value="1"/>
</dbReference>
<feature type="region of interest" description="Disordered" evidence="1">
    <location>
        <begin position="501"/>
        <end position="532"/>
    </location>
</feature>
<protein>
    <recommendedName>
        <fullName evidence="2">DNA2/NAM7 helicase-like C-terminal domain-containing protein</fullName>
    </recommendedName>
</protein>
<gene>
    <name evidence="3" type="ORF">NMOB1V02_LOCUS4255</name>
</gene>
<dbReference type="OrthoDB" id="2423195at2759"/>
<name>A0A7R9BLK5_9CRUS</name>
<evidence type="ECO:0000313" key="4">
    <source>
        <dbReference type="Proteomes" id="UP000678499"/>
    </source>
</evidence>
<dbReference type="Proteomes" id="UP000678499">
    <property type="component" value="Unassembled WGS sequence"/>
</dbReference>
<dbReference type="AlphaFoldDB" id="A0A7R9BLK5"/>
<evidence type="ECO:0000256" key="1">
    <source>
        <dbReference type="SAM" id="MobiDB-lite"/>
    </source>
</evidence>
<feature type="domain" description="DNA2/NAM7 helicase-like C-terminal" evidence="2">
    <location>
        <begin position="19"/>
        <end position="148"/>
    </location>
</feature>
<reference evidence="3" key="1">
    <citation type="submission" date="2020-11" db="EMBL/GenBank/DDBJ databases">
        <authorList>
            <person name="Tran Van P."/>
        </authorList>
    </citation>
    <scope>NUCLEOTIDE SEQUENCE</scope>
</reference>
<dbReference type="InterPro" id="IPR041679">
    <property type="entry name" value="DNA2/NAM7-like_C"/>
</dbReference>
<dbReference type="EMBL" id="OA882677">
    <property type="protein sequence ID" value="CAD7276494.1"/>
    <property type="molecule type" value="Genomic_DNA"/>
</dbReference>
<dbReference type="InterPro" id="IPR027417">
    <property type="entry name" value="P-loop_NTPase"/>
</dbReference>